<feature type="compositionally biased region" description="Polar residues" evidence="7">
    <location>
        <begin position="67"/>
        <end position="77"/>
    </location>
</feature>
<evidence type="ECO:0000256" key="7">
    <source>
        <dbReference type="SAM" id="MobiDB-lite"/>
    </source>
</evidence>
<dbReference type="AlphaFoldDB" id="A0ABD3U877"/>
<evidence type="ECO:0000256" key="6">
    <source>
        <dbReference type="SAM" id="Coils"/>
    </source>
</evidence>
<gene>
    <name evidence="9" type="ORF">ACJIZ3_002018</name>
</gene>
<dbReference type="PANTHER" id="PTHR14326">
    <property type="entry name" value="TARGETING PROTEIN FOR XKLP2"/>
    <property type="match status" value="1"/>
</dbReference>
<keyword evidence="10" id="KW-1185">Reference proteome</keyword>
<dbReference type="GO" id="GO:0005874">
    <property type="term" value="C:microtubule"/>
    <property type="evidence" value="ECO:0007669"/>
    <property type="project" value="UniProtKB-KW"/>
</dbReference>
<dbReference type="Pfam" id="PF06886">
    <property type="entry name" value="TPX2"/>
    <property type="match status" value="1"/>
</dbReference>
<feature type="region of interest" description="Disordered" evidence="7">
    <location>
        <begin position="1"/>
        <end position="79"/>
    </location>
</feature>
<protein>
    <recommendedName>
        <fullName evidence="8">TPX2 C-terminal domain-containing protein</fullName>
    </recommendedName>
</protein>
<feature type="compositionally biased region" description="Polar residues" evidence="7">
    <location>
        <begin position="1"/>
        <end position="13"/>
    </location>
</feature>
<feature type="compositionally biased region" description="Low complexity" evidence="7">
    <location>
        <begin position="42"/>
        <end position="58"/>
    </location>
</feature>
<dbReference type="EMBL" id="JBJXBP010000002">
    <property type="protein sequence ID" value="KAL3844615.1"/>
    <property type="molecule type" value="Genomic_DNA"/>
</dbReference>
<feature type="region of interest" description="Disordered" evidence="7">
    <location>
        <begin position="273"/>
        <end position="325"/>
    </location>
</feature>
<evidence type="ECO:0000256" key="4">
    <source>
        <dbReference type="ARBA" id="ARBA00022701"/>
    </source>
</evidence>
<evidence type="ECO:0000313" key="9">
    <source>
        <dbReference type="EMBL" id="KAL3844615.1"/>
    </source>
</evidence>
<evidence type="ECO:0000256" key="3">
    <source>
        <dbReference type="ARBA" id="ARBA00022490"/>
    </source>
</evidence>
<evidence type="ECO:0000313" key="10">
    <source>
        <dbReference type="Proteomes" id="UP001634393"/>
    </source>
</evidence>
<feature type="domain" description="TPX2 C-terminal" evidence="8">
    <location>
        <begin position="386"/>
        <end position="460"/>
    </location>
</feature>
<keyword evidence="6" id="KW-0175">Coiled coil</keyword>
<feature type="coiled-coil region" evidence="6">
    <location>
        <begin position="406"/>
        <end position="435"/>
    </location>
</feature>
<dbReference type="InterPro" id="IPR027329">
    <property type="entry name" value="TPX2_C"/>
</dbReference>
<name>A0ABD3U877_9LAMI</name>
<dbReference type="PANTHER" id="PTHR14326:SF58">
    <property type="entry name" value="TPX2 (TARGETING PROTEIN FOR XKLP2) PROTEIN FAMILY"/>
    <property type="match status" value="1"/>
</dbReference>
<sequence>MESSSKTAGSVTTPVKEKTAHSNRSKLNETPKYSENSNPNVSSPGLKSSNSPSIVKSGKSSKKSASRNPKLNQTVVTSPLLKTKIRERKFVIAKKKSRNQELNSSTTDVACDKCKKPIGKSKCLCKAYESLRASHEEFFKNSSEVEDNEVEFDKLECGAEIEKGKMEGNDEKTDAVNEAEVNLKRSRDKLLEELRSGRVMHLVKAFENLSVLKLGDFEEKESVVEEEEDKRKIKTALQQPLKVSEIQASSSSFSPSEFFLTSESLGLDSRRSYSLDSSQGSFSISTRTSAGGQRSRRSSAESSGAFARRQWRRKQRKATSQKPFMLRTEQRGRCKEEEFMKKLQQMLEEEEKLRIPLAQALPLTTDEPECLVKPPVKEITRPIDLVLHSDTRAVERSEFDQQVAEKINLIRQYRMERERRQKLEEDEEIRRLRKELVPKAQPLPYFDRPFVPRRSMKQPTLPKEPKFHIPQHKKIKCNMSINDLYVQRQ</sequence>
<evidence type="ECO:0000256" key="5">
    <source>
        <dbReference type="ARBA" id="ARBA00023212"/>
    </source>
</evidence>
<accession>A0ABD3U877</accession>
<keyword evidence="3" id="KW-0963">Cytoplasm</keyword>
<comment type="caution">
    <text evidence="9">The sequence shown here is derived from an EMBL/GenBank/DDBJ whole genome shotgun (WGS) entry which is preliminary data.</text>
</comment>
<evidence type="ECO:0000256" key="1">
    <source>
        <dbReference type="ARBA" id="ARBA00004245"/>
    </source>
</evidence>
<comment type="subcellular location">
    <subcellularLocation>
        <location evidence="1">Cytoplasm</location>
        <location evidence="1">Cytoskeleton</location>
    </subcellularLocation>
</comment>
<organism evidence="9 10">
    <name type="scientific">Penstemon smallii</name>
    <dbReference type="NCBI Taxonomy" id="265156"/>
    <lineage>
        <taxon>Eukaryota</taxon>
        <taxon>Viridiplantae</taxon>
        <taxon>Streptophyta</taxon>
        <taxon>Embryophyta</taxon>
        <taxon>Tracheophyta</taxon>
        <taxon>Spermatophyta</taxon>
        <taxon>Magnoliopsida</taxon>
        <taxon>eudicotyledons</taxon>
        <taxon>Gunneridae</taxon>
        <taxon>Pentapetalae</taxon>
        <taxon>asterids</taxon>
        <taxon>lamiids</taxon>
        <taxon>Lamiales</taxon>
        <taxon>Plantaginaceae</taxon>
        <taxon>Cheloneae</taxon>
        <taxon>Penstemon</taxon>
    </lineage>
</organism>
<dbReference type="Proteomes" id="UP001634393">
    <property type="component" value="Unassembled WGS sequence"/>
</dbReference>
<feature type="compositionally biased region" description="Low complexity" evidence="7">
    <location>
        <begin position="274"/>
        <end position="293"/>
    </location>
</feature>
<comment type="similarity">
    <text evidence="2">Belongs to the TPX2 family.</text>
</comment>
<proteinExistence type="inferred from homology"/>
<evidence type="ECO:0000256" key="2">
    <source>
        <dbReference type="ARBA" id="ARBA00005885"/>
    </source>
</evidence>
<keyword evidence="5" id="KW-0206">Cytoskeleton</keyword>
<dbReference type="InterPro" id="IPR009675">
    <property type="entry name" value="TPX2_fam"/>
</dbReference>
<keyword evidence="4" id="KW-0493">Microtubule</keyword>
<evidence type="ECO:0000259" key="8">
    <source>
        <dbReference type="Pfam" id="PF06886"/>
    </source>
</evidence>
<feature type="compositionally biased region" description="Polar residues" evidence="7">
    <location>
        <begin position="31"/>
        <end position="41"/>
    </location>
</feature>
<feature type="compositionally biased region" description="Basic residues" evidence="7">
    <location>
        <begin position="309"/>
        <end position="319"/>
    </location>
</feature>
<reference evidence="9 10" key="1">
    <citation type="submission" date="2024-12" db="EMBL/GenBank/DDBJ databases">
        <title>The unique morphological basis and parallel evolutionary history of personate flowers in Penstemon.</title>
        <authorList>
            <person name="Depatie T.H."/>
            <person name="Wessinger C.A."/>
        </authorList>
    </citation>
    <scope>NUCLEOTIDE SEQUENCE [LARGE SCALE GENOMIC DNA]</scope>
    <source>
        <strain evidence="9">WTNN_2</strain>
        <tissue evidence="9">Leaf</tissue>
    </source>
</reference>